<sequence>MESAVMTSALMSSQSAVGYQQMRREVKEMKRRRAEESADGLALMTSSVTSSHSADEKEEADKRKRVEKIIDSEDTEPLSKVLELTETSMSDEESMSIDDLLQQIPKEMMLPSVTPEEPTKIKFGRRIMFKEENWYKASLPKINTADEGKKPLVEEIKGNPANEMFTLIWADVDFLVQIREAVVEEISSFFYSFSLGSLSDLQSVSDIAKKEEQVLQWAETDSLQTAVQRRLYTITKIDLQVLILLSDAHRISLKYLLEQMRQHKLEWTRPCSSKLFERADVQSEGIHSRFYPSVKSTSWVRSLILIEGSWTVGEGKDPWWRCGCRSAISRKKKQQPQRPFVDAFAPICIFIEPVQDLDSRKPYSGIVQRNWEEICVDIVQFSLFGHLLHVGTYNFCKDIVEAGAVVDIDAVSTGIFNAFQHRLEVEEHIPQTSMPTAVVPSTDYTKSFAQLRASVDKIQFEQIQTRVYVDKLKAALSSKITGLEMRFAQVSSQHDMLLRAQIHDVRKEVQTQKAALSQDLDDFRKETHEGLNTLSSQLSQIIAYINRGRDDKKGEIESSRGPPPDDRSRPGSGTSRPSGGGSSSEPSRKRGGSYK</sequence>
<organism evidence="2 3">
    <name type="scientific">Dorcoceras hygrometricum</name>
    <dbReference type="NCBI Taxonomy" id="472368"/>
    <lineage>
        <taxon>Eukaryota</taxon>
        <taxon>Viridiplantae</taxon>
        <taxon>Streptophyta</taxon>
        <taxon>Embryophyta</taxon>
        <taxon>Tracheophyta</taxon>
        <taxon>Spermatophyta</taxon>
        <taxon>Magnoliopsida</taxon>
        <taxon>eudicotyledons</taxon>
        <taxon>Gunneridae</taxon>
        <taxon>Pentapetalae</taxon>
        <taxon>asterids</taxon>
        <taxon>lamiids</taxon>
        <taxon>Lamiales</taxon>
        <taxon>Gesneriaceae</taxon>
        <taxon>Didymocarpoideae</taxon>
        <taxon>Trichosporeae</taxon>
        <taxon>Loxocarpinae</taxon>
        <taxon>Dorcoceras</taxon>
    </lineage>
</organism>
<feature type="compositionally biased region" description="Basic and acidic residues" evidence="1">
    <location>
        <begin position="53"/>
        <end position="71"/>
    </location>
</feature>
<evidence type="ECO:0000313" key="2">
    <source>
        <dbReference type="EMBL" id="KZV26631.1"/>
    </source>
</evidence>
<feature type="region of interest" description="Disordered" evidence="1">
    <location>
        <begin position="1"/>
        <end position="71"/>
    </location>
</feature>
<feature type="compositionally biased region" description="Basic and acidic residues" evidence="1">
    <location>
        <begin position="547"/>
        <end position="569"/>
    </location>
</feature>
<accession>A0A2Z7AXK8</accession>
<gene>
    <name evidence="2" type="ORF">F511_34675</name>
</gene>
<evidence type="ECO:0000313" key="3">
    <source>
        <dbReference type="Proteomes" id="UP000250235"/>
    </source>
</evidence>
<proteinExistence type="predicted"/>
<keyword evidence="3" id="KW-1185">Reference proteome</keyword>
<feature type="region of interest" description="Disordered" evidence="1">
    <location>
        <begin position="547"/>
        <end position="595"/>
    </location>
</feature>
<protein>
    <submittedName>
        <fullName evidence="2">Uncharacterized protein</fullName>
    </submittedName>
</protein>
<name>A0A2Z7AXK8_9LAMI</name>
<feature type="compositionally biased region" description="Polar residues" evidence="1">
    <location>
        <begin position="1"/>
        <end position="18"/>
    </location>
</feature>
<reference evidence="2 3" key="1">
    <citation type="journal article" date="2015" name="Proc. Natl. Acad. Sci. U.S.A.">
        <title>The resurrection genome of Boea hygrometrica: A blueprint for survival of dehydration.</title>
        <authorList>
            <person name="Xiao L."/>
            <person name="Yang G."/>
            <person name="Zhang L."/>
            <person name="Yang X."/>
            <person name="Zhao S."/>
            <person name="Ji Z."/>
            <person name="Zhou Q."/>
            <person name="Hu M."/>
            <person name="Wang Y."/>
            <person name="Chen M."/>
            <person name="Xu Y."/>
            <person name="Jin H."/>
            <person name="Xiao X."/>
            <person name="Hu G."/>
            <person name="Bao F."/>
            <person name="Hu Y."/>
            <person name="Wan P."/>
            <person name="Li L."/>
            <person name="Deng X."/>
            <person name="Kuang T."/>
            <person name="Xiang C."/>
            <person name="Zhu J.K."/>
            <person name="Oliver M.J."/>
            <person name="He Y."/>
        </authorList>
    </citation>
    <scope>NUCLEOTIDE SEQUENCE [LARGE SCALE GENOMIC DNA]</scope>
    <source>
        <strain evidence="3">cv. XS01</strain>
    </source>
</reference>
<dbReference type="EMBL" id="KV011188">
    <property type="protein sequence ID" value="KZV26631.1"/>
    <property type="molecule type" value="Genomic_DNA"/>
</dbReference>
<dbReference type="Proteomes" id="UP000250235">
    <property type="component" value="Unassembled WGS sequence"/>
</dbReference>
<dbReference type="AlphaFoldDB" id="A0A2Z7AXK8"/>
<feature type="compositionally biased region" description="Basic and acidic residues" evidence="1">
    <location>
        <begin position="22"/>
        <end position="36"/>
    </location>
</feature>
<evidence type="ECO:0000256" key="1">
    <source>
        <dbReference type="SAM" id="MobiDB-lite"/>
    </source>
</evidence>